<feature type="transmembrane region" description="Helical" evidence="2">
    <location>
        <begin position="89"/>
        <end position="111"/>
    </location>
</feature>
<accession>A0ABD3KRM9</accession>
<keyword evidence="2" id="KW-1133">Transmembrane helix</keyword>
<feature type="compositionally biased region" description="Pro residues" evidence="1">
    <location>
        <begin position="33"/>
        <end position="42"/>
    </location>
</feature>
<reference evidence="3 4" key="1">
    <citation type="submission" date="2024-11" db="EMBL/GenBank/DDBJ databases">
        <title>Chromosome-level genome assembly of Eucalyptus globulus Labill. provides insights into its genome evolution.</title>
        <authorList>
            <person name="Li X."/>
        </authorList>
    </citation>
    <scope>NUCLEOTIDE SEQUENCE [LARGE SCALE GENOMIC DNA]</scope>
    <source>
        <strain evidence="3">CL2024</strain>
        <tissue evidence="3">Fresh tender leaves</tissue>
    </source>
</reference>
<evidence type="ECO:0000313" key="4">
    <source>
        <dbReference type="Proteomes" id="UP001634007"/>
    </source>
</evidence>
<evidence type="ECO:0000256" key="2">
    <source>
        <dbReference type="SAM" id="Phobius"/>
    </source>
</evidence>
<evidence type="ECO:0000256" key="1">
    <source>
        <dbReference type="SAM" id="MobiDB-lite"/>
    </source>
</evidence>
<dbReference type="Proteomes" id="UP001634007">
    <property type="component" value="Unassembled WGS sequence"/>
</dbReference>
<proteinExistence type="predicted"/>
<dbReference type="PANTHER" id="PTHR37186">
    <property type="entry name" value="OS06G0524500 PROTEIN"/>
    <property type="match status" value="1"/>
</dbReference>
<name>A0ABD3KRM9_EUCGL</name>
<dbReference type="AlphaFoldDB" id="A0ABD3KRM9"/>
<feature type="region of interest" description="Disordered" evidence="1">
    <location>
        <begin position="116"/>
        <end position="148"/>
    </location>
</feature>
<comment type="caution">
    <text evidence="3">The sequence shown here is derived from an EMBL/GenBank/DDBJ whole genome shotgun (WGS) entry which is preliminary data.</text>
</comment>
<evidence type="ECO:0000313" key="3">
    <source>
        <dbReference type="EMBL" id="KAL3741774.1"/>
    </source>
</evidence>
<protein>
    <submittedName>
        <fullName evidence="3">Uncharacterized protein</fullName>
    </submittedName>
</protein>
<dbReference type="EMBL" id="JBJKBG010000004">
    <property type="protein sequence ID" value="KAL3741774.1"/>
    <property type="molecule type" value="Genomic_DNA"/>
</dbReference>
<gene>
    <name evidence="3" type="ORF">ACJRO7_017273</name>
</gene>
<keyword evidence="2" id="KW-0472">Membrane</keyword>
<feature type="compositionally biased region" description="Basic and acidic residues" evidence="1">
    <location>
        <begin position="136"/>
        <end position="148"/>
    </location>
</feature>
<feature type="region of interest" description="Disordered" evidence="1">
    <location>
        <begin position="17"/>
        <end position="72"/>
    </location>
</feature>
<organism evidence="3 4">
    <name type="scientific">Eucalyptus globulus</name>
    <name type="common">Tasmanian blue gum</name>
    <dbReference type="NCBI Taxonomy" id="34317"/>
    <lineage>
        <taxon>Eukaryota</taxon>
        <taxon>Viridiplantae</taxon>
        <taxon>Streptophyta</taxon>
        <taxon>Embryophyta</taxon>
        <taxon>Tracheophyta</taxon>
        <taxon>Spermatophyta</taxon>
        <taxon>Magnoliopsida</taxon>
        <taxon>eudicotyledons</taxon>
        <taxon>Gunneridae</taxon>
        <taxon>Pentapetalae</taxon>
        <taxon>rosids</taxon>
        <taxon>malvids</taxon>
        <taxon>Myrtales</taxon>
        <taxon>Myrtaceae</taxon>
        <taxon>Myrtoideae</taxon>
        <taxon>Eucalypteae</taxon>
        <taxon>Eucalyptus</taxon>
    </lineage>
</organism>
<keyword evidence="4" id="KW-1185">Reference proteome</keyword>
<keyword evidence="2" id="KW-0812">Transmembrane</keyword>
<sequence>MRSFRRSFRPQIRTLEIAAMTDRQDPAAAPAAAPRPPPPPAAELPSGGPHSQEFSGHRFKYPNPPDAANPDPVAMREQWRFAIRQYSRWYSHAWGTAILAGATFFALGWLIKGGNPLPSLGDDSRAPPTRPGGADDSPKKDVPEKASG</sequence>
<dbReference type="PANTHER" id="PTHR37186:SF1">
    <property type="entry name" value="OS06G0524500 PROTEIN"/>
    <property type="match status" value="1"/>
</dbReference>